<dbReference type="GO" id="GO:0008379">
    <property type="term" value="F:thioredoxin peroxidase activity"/>
    <property type="evidence" value="ECO:0007669"/>
    <property type="project" value="InterPro"/>
</dbReference>
<evidence type="ECO:0000256" key="5">
    <source>
        <dbReference type="ARBA" id="ARBA00022862"/>
    </source>
</evidence>
<dbReference type="Pfam" id="PF08534">
    <property type="entry name" value="Redoxin"/>
    <property type="match status" value="1"/>
</dbReference>
<evidence type="ECO:0000313" key="12">
    <source>
        <dbReference type="Proteomes" id="UP000326396"/>
    </source>
</evidence>
<dbReference type="Proteomes" id="UP000326396">
    <property type="component" value="Unassembled WGS sequence"/>
</dbReference>
<comment type="catalytic activity">
    <reaction evidence="1">
        <text>[glutaredoxin]-dithiol + a hydroperoxide = [glutaredoxin]-disulfide + an alcohol + H2O</text>
        <dbReference type="Rhea" id="RHEA:62624"/>
        <dbReference type="Rhea" id="RHEA-COMP:10729"/>
        <dbReference type="Rhea" id="RHEA-COMP:10730"/>
        <dbReference type="ChEBI" id="CHEBI:15377"/>
        <dbReference type="ChEBI" id="CHEBI:29950"/>
        <dbReference type="ChEBI" id="CHEBI:30879"/>
        <dbReference type="ChEBI" id="CHEBI:35924"/>
        <dbReference type="ChEBI" id="CHEBI:50058"/>
        <dbReference type="EC" id="1.11.1.25"/>
    </reaction>
</comment>
<dbReference type="PROSITE" id="PS51352">
    <property type="entry name" value="THIOREDOXIN_2"/>
    <property type="match status" value="1"/>
</dbReference>
<dbReference type="PANTHER" id="PTHR10430">
    <property type="entry name" value="PEROXIREDOXIN"/>
    <property type="match status" value="1"/>
</dbReference>
<feature type="domain" description="Thioredoxin" evidence="10">
    <location>
        <begin position="4"/>
        <end position="164"/>
    </location>
</feature>
<proteinExistence type="inferred from homology"/>
<feature type="active site" description="Cysteine sulfenic acid (-SOH) intermediate" evidence="8">
    <location>
        <position position="51"/>
    </location>
</feature>
<evidence type="ECO:0000256" key="8">
    <source>
        <dbReference type="PIRSR" id="PIRSR637944-1"/>
    </source>
</evidence>
<keyword evidence="4 9" id="KW-0575">Peroxidase</keyword>
<evidence type="ECO:0000256" key="2">
    <source>
        <dbReference type="ARBA" id="ARBA00010505"/>
    </source>
</evidence>
<accession>A0A5N6L8Q4</accession>
<evidence type="ECO:0000256" key="4">
    <source>
        <dbReference type="ARBA" id="ARBA00022559"/>
    </source>
</evidence>
<dbReference type="EMBL" id="SZYD01002393">
    <property type="protein sequence ID" value="KAC9599083.1"/>
    <property type="molecule type" value="Genomic_DNA"/>
</dbReference>
<dbReference type="InterPro" id="IPR013740">
    <property type="entry name" value="Redoxin"/>
</dbReference>
<evidence type="ECO:0000256" key="3">
    <source>
        <dbReference type="ARBA" id="ARBA00013016"/>
    </source>
</evidence>
<dbReference type="GO" id="GO:0034599">
    <property type="term" value="P:cellular response to oxidative stress"/>
    <property type="evidence" value="ECO:0007669"/>
    <property type="project" value="InterPro"/>
</dbReference>
<dbReference type="AlphaFoldDB" id="A0A5N6L8Q4"/>
<organism evidence="11 12">
    <name type="scientific">Mikania micrantha</name>
    <name type="common">bitter vine</name>
    <dbReference type="NCBI Taxonomy" id="192012"/>
    <lineage>
        <taxon>Eukaryota</taxon>
        <taxon>Viridiplantae</taxon>
        <taxon>Streptophyta</taxon>
        <taxon>Embryophyta</taxon>
        <taxon>Tracheophyta</taxon>
        <taxon>Spermatophyta</taxon>
        <taxon>Magnoliopsida</taxon>
        <taxon>eudicotyledons</taxon>
        <taxon>Gunneridae</taxon>
        <taxon>Pentapetalae</taxon>
        <taxon>asterids</taxon>
        <taxon>campanulids</taxon>
        <taxon>Asterales</taxon>
        <taxon>Asteraceae</taxon>
        <taxon>Asteroideae</taxon>
        <taxon>Heliantheae alliance</taxon>
        <taxon>Eupatorieae</taxon>
        <taxon>Mikania</taxon>
    </lineage>
</organism>
<evidence type="ECO:0000256" key="6">
    <source>
        <dbReference type="ARBA" id="ARBA00023002"/>
    </source>
</evidence>
<dbReference type="CDD" id="cd03013">
    <property type="entry name" value="PRX5_like"/>
    <property type="match status" value="1"/>
</dbReference>
<dbReference type="PANTHER" id="PTHR10430:SF8">
    <property type="entry name" value="PEROXIREDOXIN-2A-RELATED"/>
    <property type="match status" value="1"/>
</dbReference>
<dbReference type="OrthoDB" id="1882547at2759"/>
<dbReference type="FunFam" id="3.40.30.10:FF:000020">
    <property type="entry name" value="Peroxiredoxin"/>
    <property type="match status" value="1"/>
</dbReference>
<evidence type="ECO:0000256" key="9">
    <source>
        <dbReference type="RuleBase" id="RU366011"/>
    </source>
</evidence>
<dbReference type="Gene3D" id="3.40.30.10">
    <property type="entry name" value="Glutaredoxin"/>
    <property type="match status" value="1"/>
</dbReference>
<dbReference type="InterPro" id="IPR036249">
    <property type="entry name" value="Thioredoxin-like_sf"/>
</dbReference>
<evidence type="ECO:0000256" key="1">
    <source>
        <dbReference type="ARBA" id="ARBA00001711"/>
    </source>
</evidence>
<dbReference type="InterPro" id="IPR013766">
    <property type="entry name" value="Thioredoxin_domain"/>
</dbReference>
<evidence type="ECO:0000313" key="11">
    <source>
        <dbReference type="EMBL" id="KAC9599083.1"/>
    </source>
</evidence>
<evidence type="ECO:0000256" key="7">
    <source>
        <dbReference type="ARBA" id="ARBA00023284"/>
    </source>
</evidence>
<keyword evidence="5 9" id="KW-0049">Antioxidant</keyword>
<keyword evidence="7 9" id="KW-0676">Redox-active center</keyword>
<protein>
    <recommendedName>
        <fullName evidence="3 9">Glutaredoxin-dependent peroxiredoxin</fullName>
        <ecNumber evidence="3 9">1.11.1.25</ecNumber>
    </recommendedName>
</protein>
<gene>
    <name evidence="11" type="ORF">E3N88_45583</name>
</gene>
<reference evidence="11 12" key="1">
    <citation type="submission" date="2019-05" db="EMBL/GenBank/DDBJ databases">
        <title>Mikania micrantha, genome provides insights into the molecular mechanism of rapid growth.</title>
        <authorList>
            <person name="Liu B."/>
        </authorList>
    </citation>
    <scope>NUCLEOTIDE SEQUENCE [LARGE SCALE GENOMIC DNA]</scope>
    <source>
        <strain evidence="11">NLD-2019</strain>
        <tissue evidence="11">Leaf</tissue>
    </source>
</reference>
<keyword evidence="12" id="KW-1185">Reference proteome</keyword>
<comment type="function">
    <text evidence="9">Thiol-specific peroxidase that catalyzes the reduction of hydrogen peroxide and organic hydroperoxides to water and alcohols, respectively. Plays a role in cell protection against oxidative stress by detoxifying peroxides.</text>
</comment>
<dbReference type="GO" id="GO:0045454">
    <property type="term" value="P:cell redox homeostasis"/>
    <property type="evidence" value="ECO:0007669"/>
    <property type="project" value="TreeGrafter"/>
</dbReference>
<evidence type="ECO:0000259" key="10">
    <source>
        <dbReference type="PROSITE" id="PS51352"/>
    </source>
</evidence>
<dbReference type="GO" id="GO:0005737">
    <property type="term" value="C:cytoplasm"/>
    <property type="evidence" value="ECO:0007669"/>
    <property type="project" value="TreeGrafter"/>
</dbReference>
<dbReference type="InterPro" id="IPR037944">
    <property type="entry name" value="PRX5-like"/>
</dbReference>
<comment type="caution">
    <text evidence="11">The sequence shown here is derived from an EMBL/GenBank/DDBJ whole genome shotgun (WGS) entry which is preliminary data.</text>
</comment>
<comment type="similarity">
    <text evidence="2 9">Belongs to the peroxiredoxin family. Prx5 subfamily.</text>
</comment>
<sequence>MAPISVGDTIPDGTLAYFDDNDQLQQVSVHTLAADKKVVLFGVPGAFTPTCSMKHVPGFIEKSEELKSKGVEDLLLISVNDPFVMKAWKKSYPETKNVKFLADGSATYTHSLGLELDLTEKGLGVRSRRFALLVDNLKVVVANVESGGEFTVSSADDILAALATGNKNPNLGLCIDYLGFNQGFFMAYSRAVSRFCFRLQSISTKFNTKTPFPLCTDSSSFIKSTSKPQLSSSSRCTSRLPLELSALITMMPLHSAIASACLKSGLLIESHSWGLVPQEQFSSMTPRHGRFLPISNCTVKLASNRTRNSTEAVDHLQFNFRSPGRT</sequence>
<keyword evidence="6 9" id="KW-0560">Oxidoreductase</keyword>
<name>A0A5N6L8Q4_9ASTR</name>
<dbReference type="EC" id="1.11.1.25" evidence="3 9"/>
<dbReference type="GO" id="GO:0042744">
    <property type="term" value="P:hydrogen peroxide catabolic process"/>
    <property type="evidence" value="ECO:0007669"/>
    <property type="project" value="TreeGrafter"/>
</dbReference>
<dbReference type="SUPFAM" id="SSF52833">
    <property type="entry name" value="Thioredoxin-like"/>
    <property type="match status" value="1"/>
</dbReference>